<evidence type="ECO:0000313" key="3">
    <source>
        <dbReference type="Proteomes" id="UP001642464"/>
    </source>
</evidence>
<accession>A0ABP0JPW6</accession>
<feature type="non-terminal residue" evidence="2">
    <location>
        <position position="2013"/>
    </location>
</feature>
<dbReference type="EMBL" id="CAXAMM010008125">
    <property type="protein sequence ID" value="CAK9016495.1"/>
    <property type="molecule type" value="Genomic_DNA"/>
</dbReference>
<proteinExistence type="predicted"/>
<feature type="compositionally biased region" description="Basic and acidic residues" evidence="1">
    <location>
        <begin position="665"/>
        <end position="690"/>
    </location>
</feature>
<gene>
    <name evidence="2" type="ORF">SCF082_LOCUS13214</name>
</gene>
<feature type="compositionally biased region" description="Polar residues" evidence="1">
    <location>
        <begin position="335"/>
        <end position="346"/>
    </location>
</feature>
<sequence length="2013" mass="223351">MDGRGICHAKDAKDTFDWTGCSYKRGGVGMVLGCSELGPRQQLLPQESRDRLDTAYTKQRRALGDKMASADGEDIQSIMELMRKQMTIHLDLTDVLDRLNQMKDAEGNLLADGWVVRPARGDGNCGLWSLIALARGAPNMADTSDAGTIEEMHAMRATLAADWASVSENPVWHELWNGPLRNMRNNDAEQDEQGHDGHGRLQMKTESVAKKEERLRTVLSNLTAHKKHEKIEKKGTIGEAECAARSEDGARTLPLVVPRGRQNQTPKIVDRNDPDDPNKDDKGVKKVKADKSVVVKRERDEKDQKTSSETSSGKDGKVAVKGEKMKIDKDEKCPATTSQSSHQMQEQKVIATGSQETKAKKEEIPGCGDVVKVEVKGEDGEDEEMSLIEMSVPPKRPYRKKTTEEKKRKERRLAVTSVLAEKCKVTYRDWHKAHCKAAPLKGAAHCEGSGWGAMLQNLLNKDLPKCSTCLKLLSSRGVHEASLDKFFGMVDSFEKLTLIQNENKIPDDEGAAENGQELMSMDVETAGNSSDLAAVDADEDDQDDPAHGADRKRRKTTKPVDVCAMVRGLTPTLDLLEPGLHGKRLPVRCNICKRSRRGEVIFDIINGRSPGLLLQHLRSAGHVRAMSDQKQKNGQNARKLENQEGANNDGPGGGDDGDGPGGSGGHRDDRHDPDGDDFGHGPEDPDGEHASLEAKLPCQSWSLNEAPQNQKVTKLPDTLSLYASLNNRQGIRDVDLAVERQTDSSWLRDYNLDMNTGDITIRHRNCNSLGVSRPGQSGTSRVICQECWSLGNSRFLVKTLTRFATKYFAAVLLRARLFRPDDVEKVLTQLRGSDMYHAGHQAEIEAVCSMEVEVLQRFVRSTFMSVPARVQSDSFKLFLCTVVKPCVDVSSNTWNSQVIVQSEVLAKHLSNQTLRSVQDIEMKLACKVANGALRNHSMLQGLLISFLAMAERRDRGVQTMRNLQLAPRELELVAEAGAALSMAASNKQVLKMFGVAFAGGKVKMTDLHAASLPDPFMANLETEILGTNAHLIETMFRKEATAPSRRLVMAIDKTYALKSLDIVQNRLGKCWVGSAYMPNEDPEDRPGCNGYIKLREPSEEDDENDPCDMVLNTSKVTRAHEIMECLVWDPVFDNHGTHTLVKQILLGNTTCVSQKQLSEIEWFSRLTYKTMPDSVIGNMNFSQAFIDGDAFFCLNGPLHLQKNFCSALRGGGSIYVGDLFVDISGLTELDLPPAPYAGYDSQSDLLAAMLLNPFHYVTKIPDHVGDVRVPWCLKGALVVNLIFAMVQAAVLHPGLDPKQRVELALTTFSLIDMAQLLSDEKAARLGVRKGSLFVNKVTCGNYKQLCAFVCLMCLNWPSGMLFAPESMSEINIESWFGHLRHQFESSMMSVRDFCMASVKQMRSFQHMANSASKVLPCKPSDKAEYRDCAERALQSAAQLMSLCSESHSPAKLLKAHIAFASSESAASALADALGSPQRRFDEAPFFDEDDEVDMGEEFADVDVDDETLAAGDQECFNLLKQLKAREKFDVEECPVDVPDSHACRNSKAPSQLGQKADIPDQEALFECVDIEVDEDLKPDKPDGTDVDDVAAKNNADTEKHKKARKTCTGFTKALTLNEVFCECPMWPKALDDVLPQLWKLVVNLRAGCDRKVLPRPENLRRANRRWNWHQALEHETAMLRKDQGVSGNRISRMAAWCAVSKGMAEQLGKGEVPVPETLSTGDVLLACTWRWAKNKKRLTHVPVPVHALHSFRAVIMTPKEGVEGIFVAESGHRAMVLAKERIGLQLKCEVSRSLEKLEAHLHPASLEAVQSAHQWVGWSQLLAKAGAAKTFAPVPNLKETRGRKRKAMESNSTTEITEESQVHSQEPMQKNPKRALGQTLLKQMKSMTQAESMEKCAAVVESLKSQDEPLRLPHIFRRSRDGHKAIVQEMTALFELDLKVFASKPLAGKDGFIVAKDGKTKHKMRDIIERTPEYFSNLFAQVRNPETYSKGLHGIFSKIRSQLMANPPNRFET</sequence>
<feature type="region of interest" description="Disordered" evidence="1">
    <location>
        <begin position="183"/>
        <end position="212"/>
    </location>
</feature>
<evidence type="ECO:0000256" key="1">
    <source>
        <dbReference type="SAM" id="MobiDB-lite"/>
    </source>
</evidence>
<feature type="compositionally biased region" description="Basic and acidic residues" evidence="1">
    <location>
        <begin position="184"/>
        <end position="199"/>
    </location>
</feature>
<name>A0ABP0JPW6_9DINO</name>
<feature type="region of interest" description="Disordered" evidence="1">
    <location>
        <begin position="249"/>
        <end position="346"/>
    </location>
</feature>
<comment type="caution">
    <text evidence="2">The sequence shown here is derived from an EMBL/GenBank/DDBJ whole genome shotgun (WGS) entry which is preliminary data.</text>
</comment>
<evidence type="ECO:0000313" key="2">
    <source>
        <dbReference type="EMBL" id="CAK9016495.1"/>
    </source>
</evidence>
<reference evidence="2 3" key="1">
    <citation type="submission" date="2024-02" db="EMBL/GenBank/DDBJ databases">
        <authorList>
            <person name="Chen Y."/>
            <person name="Shah S."/>
            <person name="Dougan E. K."/>
            <person name="Thang M."/>
            <person name="Chan C."/>
        </authorList>
    </citation>
    <scope>NUCLEOTIDE SEQUENCE [LARGE SCALE GENOMIC DNA]</scope>
</reference>
<feature type="compositionally biased region" description="Basic and acidic residues" evidence="1">
    <location>
        <begin position="268"/>
        <end position="333"/>
    </location>
</feature>
<organism evidence="2 3">
    <name type="scientific">Durusdinium trenchii</name>
    <dbReference type="NCBI Taxonomy" id="1381693"/>
    <lineage>
        <taxon>Eukaryota</taxon>
        <taxon>Sar</taxon>
        <taxon>Alveolata</taxon>
        <taxon>Dinophyceae</taxon>
        <taxon>Suessiales</taxon>
        <taxon>Symbiodiniaceae</taxon>
        <taxon>Durusdinium</taxon>
    </lineage>
</organism>
<feature type="region of interest" description="Disordered" evidence="1">
    <location>
        <begin position="536"/>
        <end position="557"/>
    </location>
</feature>
<feature type="region of interest" description="Disordered" evidence="1">
    <location>
        <begin position="623"/>
        <end position="690"/>
    </location>
</feature>
<dbReference type="Proteomes" id="UP001642464">
    <property type="component" value="Unassembled WGS sequence"/>
</dbReference>
<feature type="compositionally biased region" description="Gly residues" evidence="1">
    <location>
        <begin position="650"/>
        <end position="664"/>
    </location>
</feature>
<keyword evidence="3" id="KW-1185">Reference proteome</keyword>
<feature type="region of interest" description="Disordered" evidence="1">
    <location>
        <begin position="1838"/>
        <end position="1872"/>
    </location>
</feature>
<protein>
    <submittedName>
        <fullName evidence="2">Uncharacterized protein</fullName>
    </submittedName>
</protein>